<evidence type="ECO:0000313" key="2">
    <source>
        <dbReference type="EMBL" id="QEE16527.1"/>
    </source>
</evidence>
<dbReference type="EMBL" id="CP042905">
    <property type="protein sequence ID" value="QEE16527.1"/>
    <property type="molecule type" value="Genomic_DNA"/>
</dbReference>
<reference evidence="2 3" key="1">
    <citation type="journal article" date="2020" name="Nature">
        <title>Isolation of an archaeon at the prokaryote-eukaryote interface.</title>
        <authorList>
            <person name="Imachi H."/>
            <person name="Nobu M.K."/>
            <person name="Nakahara N."/>
            <person name="Morono Y."/>
            <person name="Ogawara M."/>
            <person name="Takaki Y."/>
            <person name="Takano Y."/>
            <person name="Uematsu K."/>
            <person name="Ikuta T."/>
            <person name="Ito M."/>
            <person name="Matsui Y."/>
            <person name="Miyazaki M."/>
            <person name="Murata K."/>
            <person name="Saito Y."/>
            <person name="Sakai S."/>
            <person name="Song C."/>
            <person name="Tasumi E."/>
            <person name="Yamanaka Y."/>
            <person name="Yamaguchi T."/>
            <person name="Kamagata Y."/>
            <person name="Tamaki H."/>
            <person name="Takai K."/>
        </authorList>
    </citation>
    <scope>NUCLEOTIDE SEQUENCE [LARGE SCALE GENOMIC DNA]</scope>
    <source>
        <strain evidence="2 3">MK-D1</strain>
    </source>
</reference>
<feature type="transmembrane region" description="Helical" evidence="1">
    <location>
        <begin position="1607"/>
        <end position="1628"/>
    </location>
</feature>
<gene>
    <name evidence="2" type="ORF">DSAG12_02357</name>
</gene>
<organism evidence="2 3">
    <name type="scientific">Promethearchaeum syntrophicum</name>
    <dbReference type="NCBI Taxonomy" id="2594042"/>
    <lineage>
        <taxon>Archaea</taxon>
        <taxon>Promethearchaeati</taxon>
        <taxon>Promethearchaeota</taxon>
        <taxon>Promethearchaeia</taxon>
        <taxon>Promethearchaeales</taxon>
        <taxon>Promethearchaeaceae</taxon>
        <taxon>Promethearchaeum</taxon>
    </lineage>
</organism>
<accession>A0A5B9DCC9</accession>
<dbReference type="KEGG" id="psyt:DSAG12_02357"/>
<keyword evidence="1" id="KW-1133">Transmembrane helix</keyword>
<evidence type="ECO:0000313" key="3">
    <source>
        <dbReference type="Proteomes" id="UP000321408"/>
    </source>
</evidence>
<protein>
    <submittedName>
        <fullName evidence="2">Carbohydrate porin</fullName>
    </submittedName>
</protein>
<keyword evidence="3" id="KW-1185">Reference proteome</keyword>
<evidence type="ECO:0000256" key="1">
    <source>
        <dbReference type="SAM" id="Phobius"/>
    </source>
</evidence>
<name>A0A5B9DCC9_9ARCH</name>
<reference evidence="2 3" key="2">
    <citation type="journal article" date="2024" name="Int. J. Syst. Evol. Microbiol.">
        <title>Promethearchaeum syntrophicum gen. nov., sp. nov., an anaerobic, obligately syntrophic archaeon, the first isolate of the lineage 'Asgard' archaea, and proposal of the new archaeal phylum Promethearchaeota phyl. nov. and kingdom Promethearchaeati regn. nov.</title>
        <authorList>
            <person name="Imachi H."/>
            <person name="Nobu M.K."/>
            <person name="Kato S."/>
            <person name="Takaki Y."/>
            <person name="Miyazaki M."/>
            <person name="Miyata M."/>
            <person name="Ogawara M."/>
            <person name="Saito Y."/>
            <person name="Sakai S."/>
            <person name="Tahara Y.O."/>
            <person name="Takano Y."/>
            <person name="Tasumi E."/>
            <person name="Uematsu K."/>
            <person name="Yoshimura T."/>
            <person name="Itoh T."/>
            <person name="Ohkuma M."/>
            <person name="Takai K."/>
        </authorList>
    </citation>
    <scope>NUCLEOTIDE SEQUENCE [LARGE SCALE GENOMIC DNA]</scope>
    <source>
        <strain evidence="2 3">MK-D1</strain>
    </source>
</reference>
<proteinExistence type="predicted"/>
<dbReference type="RefSeq" id="WP_147663402.1">
    <property type="nucleotide sequence ID" value="NZ_CP042905.2"/>
</dbReference>
<sequence>MKNKKIKQFMKILNVFMFLFCFLPLNIYTNMGNIQNISENDLVSEEQDLTYSPQTQEEIAPIIEPITIIGNNVSQFNVSESIISQAPFIDQQHGQKSILDIDNENMTLEVPEGWIFEQEHLNISALYKSHELLNDNNITIGDPWTAVTNYPKDSDSSFGFNNYISNEKLVIEGIGEPENPLVPYQAYSEWTQEISKPSDDHSIWETDFIYNGDTQHPIWEEFNEDPEWGKNYDNPYGGVTETATVDLQWNVGNLGAYIKAGTSQYTLGNPSIAWETNFGWETSFLPKKVELIVGWRVENLGYEEGDNFAVICQVDGNYVDGRVDTNGVPNSNASATTIEYDNETSKIGTHDFIYRIFDITDIINSNLVDHSLNFGIWMENIDETDDEVRVIFDLIAIRAVEEDQYKIGELSFECSVKDFKTSTDLNYWLLFAFLGDSGTSEEIFYPLSWLNDDFTSGSVEQTVNFQYNLTSRFKNILNSNDTISSAIGIINLNPFKTYKDDFLVMFDNISLKPIYKVDNLATAGFQRYNGTDWNSQTEFEITTKDPYDDIKNEFILAFQVTNPDYNGSTLEFESLMYINKLNENKAEASYFVNDIDDEPIYRIQWNVTFNNSITFDQLLIDIFLLENYNPIGYNFTINDLPAWDNLGKNSVDWNWTGGWDPLGRRNPNYAQGIRTNGTANSGHYQNLTIADATAESPQDEGSYINGTWIASFTSPNYLSNLKIEHLSGISPRFYNLNNTNIIANQTSPDEGHYNISIRNASGAWLNNFPKYFPSESDNLTTPWIVNDSMGVGNYQIIGMWNDTNASTSQTLRIGVRTTYFEMWRTSIATLKSEPGIINSGDLGEFYFSFSQSDGTPLSFAENYVRIYNNATNNTWGTDWPPYVYLIDRVYEDPSLNAEGNYTLSFKTRSVPVDDYEVYIMIRKPFFDYQRLNSWINLTGYPINLNITYGATNTSIFSAYMDSYNIPYVNDASRSIIQVNITNHTNQFPLENAIISGKFNGSENVFYGIEVYRETQNIVDKGLYNITIDATGLNATDSGQYNYTLTISASVDGYDSTYIEISTEILPILTDIDATSISVELYEGGNFEFYANYRNVLDQSNPLPLNDANLTWALIYASNSSIALSGNFSFIFSGVYHTEIVLETETEYVLPGIYDFMVNASKYNCANASWIQIGLEIFSKNSTKIYLNVPENIRIGSSLDIQFNLMMINGSSIPDSDLFITITYASTDIFNIVETTDSNGIATFSQIVPYNYADDSIEINVTYYGNSTVKGSLNSTIKTILGKIPVSLSLIYTSEERVGYDITIDGTINITDVTQYSGIYLTLISWYDGNFLNPTFIQQIAVDQNGSLSYYLANIADGHDNITFFMDYAGTSTVEYASVEKTFDVLPKWDVVLNVTELADTLTMGQEIQLNISANFVSSSTNETFYGLPFEVIYDYDSDNEVYTGFFDENASILVPYTISLDSGTWLNITIIFTGTDKIAGDVIYMNFTILPQMVTHLIMLSNNLQQKFAGEFAFSVRLTDDFNVSIEGKNILFIVKDSDSIIQSQYTAVTNQEGIAEKTIQFDDTGEFTVEIVFVTSGIFAGVSSSDTDIDYEVRVVNYGILIIDNIQAILIGIGVVVILSAGIYRGYVVPKRNRQRKALLDIHRRFGDIENMQYVLIMHKETSTSIFSQTFTELPIDSTLISGFLSAISTFGKEIGNRVEDSQQNAFAAIGDKKTGLEELSYQQFKIVVIEGYYVRTAVLLLKSASPTLRSKIRQFNAEFETKYLSTVEHFSGQIPSPEPILELIEKTLFAYLLYPHNVIPSKAKSHLSNVKKKSTTALVIKEAESSFNNAFRLREMIVRMAGYGRKEVDTFNVIEKLRQEQVLFAVNPRTQYLIEQFKPMIDPLTHSERLVLKELYKSGPLSEKHLKKNTKIAIVVPIITSLLSKELINEGNSLTEMGEVIATLLNLMPDI</sequence>
<keyword evidence="1" id="KW-0472">Membrane</keyword>
<feature type="transmembrane region" description="Helical" evidence="1">
    <location>
        <begin position="12"/>
        <end position="29"/>
    </location>
</feature>
<dbReference type="GeneID" id="41330345"/>
<keyword evidence="1" id="KW-0812">Transmembrane</keyword>
<dbReference type="Proteomes" id="UP000321408">
    <property type="component" value="Chromosome"/>
</dbReference>